<dbReference type="AlphaFoldDB" id="F8UGU8"/>
<protein>
    <submittedName>
        <fullName evidence="2">Uncharacterized protein</fullName>
    </submittedName>
</protein>
<dbReference type="EMBL" id="JF805020">
    <property type="protein sequence ID" value="AEI30255.1"/>
    <property type="molecule type" value="Genomic_DNA"/>
</dbReference>
<proteinExistence type="predicted"/>
<accession>F8UGU8</accession>
<reference evidence="2" key="1">
    <citation type="submission" date="2011-04" db="EMBL/GenBank/DDBJ databases">
        <title>Taxonomic and functional metagenomic profiling of the microbial community in the anoxic sediment of a brackish shallow lake (Laguna de Carrizo Central Spain).</title>
        <authorList>
            <consortium name="CONSOLIDER consortium CSD2007-00005"/>
            <person name="Guazzaroni M.-E."/>
            <person name="Richter M."/>
            <person name="Garcia-Salamanca A."/>
            <person name="Yarza P."/>
            <person name="Ferrer M."/>
        </authorList>
    </citation>
    <scope>NUCLEOTIDE SEQUENCE</scope>
</reference>
<evidence type="ECO:0000256" key="1">
    <source>
        <dbReference type="SAM" id="MobiDB-lite"/>
    </source>
</evidence>
<evidence type="ECO:0000313" key="2">
    <source>
        <dbReference type="EMBL" id="AEI30255.1"/>
    </source>
</evidence>
<name>F8UGU8_9ZZZZ</name>
<organism evidence="2">
    <name type="scientific">uncultured microorganism</name>
    <dbReference type="NCBI Taxonomy" id="358574"/>
    <lineage>
        <taxon>unclassified sequences</taxon>
        <taxon>environmental samples</taxon>
    </lineage>
</organism>
<feature type="region of interest" description="Disordered" evidence="1">
    <location>
        <begin position="130"/>
        <end position="153"/>
    </location>
</feature>
<sequence>DEFVDLLFEELKSLGINAVTYMPSRNTAGQLAKVQKLCGQYGFFQISGEDINSPRQKFLCEALRKKEFSHLIESTWALIGHEQMATKDKSLGMFSHESSQKWLRLSDRIKEYADIGKFDVNRSDAFPGLRVRGDRKGAGNGSDPRDNSCAGCSAQASCGRVISEP</sequence>
<gene>
    <name evidence="2" type="ORF">LDC_03470</name>
</gene>
<feature type="non-terminal residue" evidence="2">
    <location>
        <position position="1"/>
    </location>
</feature>